<dbReference type="PANTHER" id="PTHR30348:SF4">
    <property type="entry name" value="DUF72 DOMAIN-CONTAINING PROTEIN"/>
    <property type="match status" value="1"/>
</dbReference>
<dbReference type="Gene3D" id="3.20.20.410">
    <property type="entry name" value="Protein of unknown function UPF0759"/>
    <property type="match status" value="1"/>
</dbReference>
<evidence type="ECO:0000256" key="1">
    <source>
        <dbReference type="SAM" id="MobiDB-lite"/>
    </source>
</evidence>
<dbReference type="PANTHER" id="PTHR30348">
    <property type="entry name" value="UNCHARACTERIZED PROTEIN YECE"/>
    <property type="match status" value="1"/>
</dbReference>
<evidence type="ECO:0000313" key="3">
    <source>
        <dbReference type="Proteomes" id="UP001370348"/>
    </source>
</evidence>
<dbReference type="InterPro" id="IPR036520">
    <property type="entry name" value="UPF0759_sf"/>
</dbReference>
<dbReference type="EMBL" id="CP089984">
    <property type="protein sequence ID" value="WXB14284.1"/>
    <property type="molecule type" value="Genomic_DNA"/>
</dbReference>
<gene>
    <name evidence="2" type="ORF">LZC94_41475</name>
</gene>
<dbReference type="Pfam" id="PF01904">
    <property type="entry name" value="DUF72"/>
    <property type="match status" value="1"/>
</dbReference>
<dbReference type="RefSeq" id="WP_394823904.1">
    <property type="nucleotide sequence ID" value="NZ_CP089984.1"/>
</dbReference>
<reference evidence="2 3" key="1">
    <citation type="submission" date="2021-12" db="EMBL/GenBank/DDBJ databases">
        <title>Discovery of the Pendulisporaceae a myxobacterial family with distinct sporulation behavior and unique specialized metabolism.</title>
        <authorList>
            <person name="Garcia R."/>
            <person name="Popoff A."/>
            <person name="Bader C.D."/>
            <person name="Loehr J."/>
            <person name="Walesch S."/>
            <person name="Walt C."/>
            <person name="Boldt J."/>
            <person name="Bunk B."/>
            <person name="Haeckl F.J.F.P.J."/>
            <person name="Gunesch A.P."/>
            <person name="Birkelbach J."/>
            <person name="Nuebel U."/>
            <person name="Pietschmann T."/>
            <person name="Bach T."/>
            <person name="Mueller R."/>
        </authorList>
    </citation>
    <scope>NUCLEOTIDE SEQUENCE [LARGE SCALE GENOMIC DNA]</scope>
    <source>
        <strain evidence="2 3">MSr11954</strain>
    </source>
</reference>
<proteinExistence type="predicted"/>
<keyword evidence="3" id="KW-1185">Reference proteome</keyword>
<sequence>MKDDDDSQGTLFDIPPHDLEPADARLEHEPTARDLPDTIAMGGMTWSFPGWIGIVYAPGTPDKLLAARGLTAYTKHPLLRVVEIDRSYYDPLPSNVFRSFAEQAPDHFRFFAKAHEECVVYRFPEHARYGKKRGASNPRFLDPSYATDAVVGPLVEGLGPKLGGLLFQFPPQDVGDPYGFAAQLHDFLRRLPKGVPYAVELRNAELLTSEYGAALEDTGAVHCHNAWTKMPLIPAQARQIPPGARRPLVIRWLLRQGDKYEEARTRYAPFNRIVSEDPSSRDAIAKLVAKAHRHGVPAFVFVDNKAEGCAPESIGLLGRAIVRELARLRP</sequence>
<dbReference type="InterPro" id="IPR002763">
    <property type="entry name" value="DUF72"/>
</dbReference>
<name>A0ABZ2LTQ0_9BACT</name>
<dbReference type="SUPFAM" id="SSF117396">
    <property type="entry name" value="TM1631-like"/>
    <property type="match status" value="1"/>
</dbReference>
<protein>
    <submittedName>
        <fullName evidence="2">DUF72 domain-containing protein</fullName>
    </submittedName>
</protein>
<feature type="region of interest" description="Disordered" evidence="1">
    <location>
        <begin position="1"/>
        <end position="21"/>
    </location>
</feature>
<accession>A0ABZ2LTQ0</accession>
<evidence type="ECO:0000313" key="2">
    <source>
        <dbReference type="EMBL" id="WXB14284.1"/>
    </source>
</evidence>
<organism evidence="2 3">
    <name type="scientific">Pendulispora albinea</name>
    <dbReference type="NCBI Taxonomy" id="2741071"/>
    <lineage>
        <taxon>Bacteria</taxon>
        <taxon>Pseudomonadati</taxon>
        <taxon>Myxococcota</taxon>
        <taxon>Myxococcia</taxon>
        <taxon>Myxococcales</taxon>
        <taxon>Sorangiineae</taxon>
        <taxon>Pendulisporaceae</taxon>
        <taxon>Pendulispora</taxon>
    </lineage>
</organism>
<dbReference type="Proteomes" id="UP001370348">
    <property type="component" value="Chromosome"/>
</dbReference>